<dbReference type="Pfam" id="PF00097">
    <property type="entry name" value="zf-C3HC4"/>
    <property type="match status" value="1"/>
</dbReference>
<dbReference type="GeneTree" id="ENSGT00710000106875"/>
<dbReference type="GO" id="GO:0042177">
    <property type="term" value="P:negative regulation of protein catabolic process"/>
    <property type="evidence" value="ECO:0007669"/>
    <property type="project" value="Ensembl"/>
</dbReference>
<proteinExistence type="inferred from homology"/>
<dbReference type="SUPFAM" id="SSF57850">
    <property type="entry name" value="RING/U-box"/>
    <property type="match status" value="1"/>
</dbReference>
<keyword evidence="4" id="KW-0862">Zinc</keyword>
<feature type="domain" description="B box-type" evidence="8">
    <location>
        <begin position="66"/>
        <end position="107"/>
    </location>
</feature>
<dbReference type="Gene3D" id="3.30.160.60">
    <property type="entry name" value="Classic Zinc Finger"/>
    <property type="match status" value="1"/>
</dbReference>
<dbReference type="AlphaFoldDB" id="A0A452UZ11"/>
<dbReference type="InterPro" id="IPR013083">
    <property type="entry name" value="Znf_RING/FYVE/PHD"/>
</dbReference>
<gene>
    <name evidence="9" type="primary">TRIM40</name>
</gene>
<dbReference type="Ensembl" id="ENSUMAT00000031221.1">
    <property type="protein sequence ID" value="ENSUMAP00000026374.1"/>
    <property type="gene ID" value="ENSUMAG00000019194.1"/>
</dbReference>
<dbReference type="PROSITE" id="PS50119">
    <property type="entry name" value="ZF_BBOX"/>
    <property type="match status" value="1"/>
</dbReference>
<dbReference type="InterPro" id="IPR018957">
    <property type="entry name" value="Znf_C3HC4_RING-type"/>
</dbReference>
<dbReference type="GO" id="GO:1900181">
    <property type="term" value="P:negative regulation of protein localization to nucleus"/>
    <property type="evidence" value="ECO:0007669"/>
    <property type="project" value="Ensembl"/>
</dbReference>
<keyword evidence="6" id="KW-0175">Coiled coil</keyword>
<name>A0A452UZ11_URSMA</name>
<dbReference type="InterPro" id="IPR050143">
    <property type="entry name" value="TRIM/RBCC"/>
</dbReference>
<keyword evidence="2" id="KW-0479">Metal-binding</keyword>
<dbReference type="SMART" id="SM00184">
    <property type="entry name" value="RING"/>
    <property type="match status" value="1"/>
</dbReference>
<evidence type="ECO:0000256" key="5">
    <source>
        <dbReference type="PROSITE-ProRule" id="PRU00024"/>
    </source>
</evidence>
<dbReference type="GO" id="GO:0008385">
    <property type="term" value="C:IkappaB kinase complex"/>
    <property type="evidence" value="ECO:0007669"/>
    <property type="project" value="Ensembl"/>
</dbReference>
<dbReference type="PROSITE" id="PS00518">
    <property type="entry name" value="ZF_RING_1"/>
    <property type="match status" value="1"/>
</dbReference>
<dbReference type="GO" id="GO:0045116">
    <property type="term" value="P:protein neddylation"/>
    <property type="evidence" value="ECO:0007669"/>
    <property type="project" value="Ensembl"/>
</dbReference>
<dbReference type="SMART" id="SM00336">
    <property type="entry name" value="BBOX"/>
    <property type="match status" value="1"/>
</dbReference>
<evidence type="ECO:0000256" key="2">
    <source>
        <dbReference type="ARBA" id="ARBA00022723"/>
    </source>
</evidence>
<protein>
    <submittedName>
        <fullName evidence="9">Tripartite motif containing 40</fullName>
    </submittedName>
</protein>
<evidence type="ECO:0000313" key="9">
    <source>
        <dbReference type="Ensembl" id="ENSUMAP00000026374"/>
    </source>
</evidence>
<feature type="domain" description="RING-type" evidence="7">
    <location>
        <begin position="14"/>
        <end position="57"/>
    </location>
</feature>
<accession>A0A452UZ11</accession>
<dbReference type="Pfam" id="PF00643">
    <property type="entry name" value="zf-B_box"/>
    <property type="match status" value="1"/>
</dbReference>
<dbReference type="SUPFAM" id="SSF57845">
    <property type="entry name" value="B-box zinc-binding domain"/>
    <property type="match status" value="1"/>
</dbReference>
<organism evidence="9">
    <name type="scientific">Ursus maritimus</name>
    <name type="common">Polar bear</name>
    <name type="synonym">Thalarctos maritimus</name>
    <dbReference type="NCBI Taxonomy" id="29073"/>
    <lineage>
        <taxon>Eukaryota</taxon>
        <taxon>Metazoa</taxon>
        <taxon>Chordata</taxon>
        <taxon>Craniata</taxon>
        <taxon>Vertebrata</taxon>
        <taxon>Euteleostomi</taxon>
        <taxon>Mammalia</taxon>
        <taxon>Eutheria</taxon>
        <taxon>Laurasiatheria</taxon>
        <taxon>Carnivora</taxon>
        <taxon>Caniformia</taxon>
        <taxon>Ursidae</taxon>
        <taxon>Ursus</taxon>
    </lineage>
</organism>
<dbReference type="Gene3D" id="3.30.40.10">
    <property type="entry name" value="Zinc/RING finger domain, C3HC4 (zinc finger)"/>
    <property type="match status" value="1"/>
</dbReference>
<feature type="coiled-coil region" evidence="6">
    <location>
        <begin position="115"/>
        <end position="142"/>
    </location>
</feature>
<evidence type="ECO:0000256" key="3">
    <source>
        <dbReference type="ARBA" id="ARBA00022771"/>
    </source>
</evidence>
<evidence type="ECO:0000256" key="6">
    <source>
        <dbReference type="SAM" id="Coils"/>
    </source>
</evidence>
<dbReference type="PANTHER" id="PTHR24103">
    <property type="entry name" value="E3 UBIQUITIN-PROTEIN LIGASE TRIM"/>
    <property type="match status" value="1"/>
</dbReference>
<dbReference type="GO" id="GO:0008270">
    <property type="term" value="F:zinc ion binding"/>
    <property type="evidence" value="ECO:0007669"/>
    <property type="project" value="UniProtKB-KW"/>
</dbReference>
<evidence type="ECO:0000259" key="8">
    <source>
        <dbReference type="PROSITE" id="PS50119"/>
    </source>
</evidence>
<dbReference type="InterPro" id="IPR000315">
    <property type="entry name" value="Znf_B-box"/>
</dbReference>
<evidence type="ECO:0000256" key="4">
    <source>
        <dbReference type="ARBA" id="ARBA00022833"/>
    </source>
</evidence>
<evidence type="ECO:0000256" key="1">
    <source>
        <dbReference type="ARBA" id="ARBA00008518"/>
    </source>
</evidence>
<dbReference type="InterPro" id="IPR001841">
    <property type="entry name" value="Znf_RING"/>
</dbReference>
<reference evidence="9" key="1">
    <citation type="submission" date="2019-03" db="UniProtKB">
        <authorList>
            <consortium name="Ensembl"/>
        </authorList>
    </citation>
    <scope>IDENTIFICATION</scope>
</reference>
<keyword evidence="3 5" id="KW-0863">Zinc-finger</keyword>
<sequence>MAPLWEDGRGEGVCPICQELPKGAVSTDCGHLFCRGCLAQHVAKASASRVLCCPLCRKPCSEGVLGAAHLCPRHQKKVSYFCEESRRLLCAQCLGSPEHQGHRELAIESAVSHYKERLGRRSRRLRRDLRELRRLRAQQEEQPRAGQVGRGHPVLATGCLEHRRAPPGDTPAARIPDISRAIAQLSSLVSALEKTIQGLGVDTLKVQTRALPPPVAHGGQASLRHAERVLGGLLPLTLEGIPVRHPVAGWGRVGGGNPGNPL</sequence>
<evidence type="ECO:0000259" key="7">
    <source>
        <dbReference type="PROSITE" id="PS50089"/>
    </source>
</evidence>
<dbReference type="PROSITE" id="PS50089">
    <property type="entry name" value="ZF_RING_2"/>
    <property type="match status" value="1"/>
</dbReference>
<dbReference type="InterPro" id="IPR017907">
    <property type="entry name" value="Znf_RING_CS"/>
</dbReference>
<comment type="similarity">
    <text evidence="1">Belongs to the TRIM/RBCC family.</text>
</comment>